<sequence>MLILSDNPITDASQDEFGFRGHAEVLCRAVTEVADLPLTLAVLGPWGSGKTSFLNICRDMLRKRGMTTISFGPWKYDEREEVWHALLQTLLDELAGQVENSPDPTVRQRLGRVMGRLRRLSLTASWLLSRQLLTTLTPISITTADRQELAESWNGDKPAGPAFTDEYRAANRFERDFAEVVRELTGNAPLAVFIDDLDRCRPGTALSVLEALRIFTGDAPCVFVIAMDQGALTDAAARHFDGDQIRGRRYLEKLVHFSYHLPGVRWESLGNALRHRLRFLPDDPVIWEVIRLGFQNNPRRVRRFVGTYNLTLTMLSGAGEQSDTRIRQVAILLMLRQEHPDFFARLTTDPEIWQRFTAAVNRRLTLADDLALADRDPDLIPIMGRIADRSRFAFPPAPAADLVLTLSEVVVIAGVVPEEQP</sequence>
<dbReference type="InterPro" id="IPR052754">
    <property type="entry name" value="NTPase_KAP_P-loop"/>
</dbReference>
<accession>A0A0N9I7T1</accession>
<dbReference type="InterPro" id="IPR027417">
    <property type="entry name" value="P-loop_NTPase"/>
</dbReference>
<dbReference type="EMBL" id="CP012752">
    <property type="protein sequence ID" value="ALG10573.1"/>
    <property type="molecule type" value="Genomic_DNA"/>
</dbReference>
<dbReference type="AlphaFoldDB" id="A0A0N9I7T1"/>
<dbReference type="Proteomes" id="UP000063699">
    <property type="component" value="Chromosome"/>
</dbReference>
<evidence type="ECO:0000259" key="1">
    <source>
        <dbReference type="Pfam" id="PF07693"/>
    </source>
</evidence>
<dbReference type="OrthoDB" id="88903at2"/>
<dbReference type="InterPro" id="IPR011646">
    <property type="entry name" value="KAP_P-loop"/>
</dbReference>
<protein>
    <recommendedName>
        <fullName evidence="1">KAP NTPase domain-containing protein</fullName>
    </recommendedName>
</protein>
<dbReference type="STRING" id="860235.AOZ06_30035"/>
<dbReference type="Gene3D" id="3.40.50.300">
    <property type="entry name" value="P-loop containing nucleotide triphosphate hydrolases"/>
    <property type="match status" value="1"/>
</dbReference>
<name>A0A0N9I7T1_9PSEU</name>
<dbReference type="PANTHER" id="PTHR22674">
    <property type="entry name" value="NTPASE, KAP FAMILY P-LOOP DOMAIN-CONTAINING 1"/>
    <property type="match status" value="1"/>
</dbReference>
<feature type="domain" description="KAP NTPase" evidence="1">
    <location>
        <begin position="23"/>
        <end position="309"/>
    </location>
</feature>
<proteinExistence type="predicted"/>
<dbReference type="PANTHER" id="PTHR22674:SF6">
    <property type="entry name" value="NTPASE KAP FAMILY P-LOOP DOMAIN-CONTAINING PROTEIN 1"/>
    <property type="match status" value="1"/>
</dbReference>
<dbReference type="Pfam" id="PF07693">
    <property type="entry name" value="KAP_NTPase"/>
    <property type="match status" value="1"/>
</dbReference>
<evidence type="ECO:0000313" key="3">
    <source>
        <dbReference type="Proteomes" id="UP000063699"/>
    </source>
</evidence>
<dbReference type="KEGG" id="kphy:AOZ06_30035"/>
<dbReference type="RefSeq" id="WP_054292476.1">
    <property type="nucleotide sequence ID" value="NZ_CP012752.1"/>
</dbReference>
<gene>
    <name evidence="2" type="ORF">AOZ06_30035</name>
</gene>
<keyword evidence="3" id="KW-1185">Reference proteome</keyword>
<reference evidence="2 3" key="1">
    <citation type="submission" date="2015-07" db="EMBL/GenBank/DDBJ databases">
        <title>Genome sequencing of Kibdelosporangium phytohabitans.</title>
        <authorList>
            <person name="Qin S."/>
            <person name="Xing K."/>
        </authorList>
    </citation>
    <scope>NUCLEOTIDE SEQUENCE [LARGE SCALE GENOMIC DNA]</scope>
    <source>
        <strain evidence="2 3">KLBMP1111</strain>
    </source>
</reference>
<dbReference type="SUPFAM" id="SSF52540">
    <property type="entry name" value="P-loop containing nucleoside triphosphate hydrolases"/>
    <property type="match status" value="1"/>
</dbReference>
<organism evidence="2 3">
    <name type="scientific">Kibdelosporangium phytohabitans</name>
    <dbReference type="NCBI Taxonomy" id="860235"/>
    <lineage>
        <taxon>Bacteria</taxon>
        <taxon>Bacillati</taxon>
        <taxon>Actinomycetota</taxon>
        <taxon>Actinomycetes</taxon>
        <taxon>Pseudonocardiales</taxon>
        <taxon>Pseudonocardiaceae</taxon>
        <taxon>Kibdelosporangium</taxon>
    </lineage>
</organism>
<evidence type="ECO:0000313" key="2">
    <source>
        <dbReference type="EMBL" id="ALG10573.1"/>
    </source>
</evidence>